<keyword evidence="3" id="KW-1185">Reference proteome</keyword>
<sequence>MNIFPSMQVFKLVVAAVQESKTVVPFNKTWQYLHAELGIGSVFKKTLNLTASDRQHLAQLLAKETGADITTVDLAGLSELSRTDITKTVINEKWSQRKVREDIIYLKSLDDEVMLEKTHSTPKGGYLGVPWQQAVNHQHQVIVAIENLEVFLNADIVKWPIEVFSSTPLFVYRGDAEATPSAFKKFIESTAQKYYVFFDYDPAGFMMALTQPRLPSIIIPDVSTEVLKKCTKETAYDKQYKAVDYLKKTISKAQNHIEIITSHQLAVMQEKMLSSQMPLKMIDI</sequence>
<accession>A0A317CHQ1</accession>
<reference evidence="2 3" key="1">
    <citation type="submission" date="2018-05" db="EMBL/GenBank/DDBJ databases">
        <title>Leucothrix arctica sp. nov., isolated from Arctic seawater.</title>
        <authorList>
            <person name="Choi A."/>
            <person name="Baek K."/>
        </authorList>
    </citation>
    <scope>NUCLEOTIDE SEQUENCE [LARGE SCALE GENOMIC DNA]</scope>
    <source>
        <strain evidence="2 3">IMCC9719</strain>
    </source>
</reference>
<dbReference type="OrthoDB" id="8564671at2"/>
<dbReference type="RefSeq" id="WP_109822298.1">
    <property type="nucleotide sequence ID" value="NZ_QGKL01000014.1"/>
</dbReference>
<name>A0A317CHQ1_9GAMM</name>
<evidence type="ECO:0000313" key="2">
    <source>
        <dbReference type="EMBL" id="PWQ98084.1"/>
    </source>
</evidence>
<proteinExistence type="predicted"/>
<evidence type="ECO:0000259" key="1">
    <source>
        <dbReference type="Pfam" id="PF23947"/>
    </source>
</evidence>
<dbReference type="AlphaFoldDB" id="A0A317CHQ1"/>
<protein>
    <recommendedName>
        <fullName evidence="1">DUF7281 domain-containing protein</fullName>
    </recommendedName>
</protein>
<comment type="caution">
    <text evidence="2">The sequence shown here is derived from an EMBL/GenBank/DDBJ whole genome shotgun (WGS) entry which is preliminary data.</text>
</comment>
<dbReference type="Proteomes" id="UP000245506">
    <property type="component" value="Unassembled WGS sequence"/>
</dbReference>
<dbReference type="InterPro" id="IPR055705">
    <property type="entry name" value="DUF7281"/>
</dbReference>
<gene>
    <name evidence="2" type="ORF">DKT75_04780</name>
</gene>
<dbReference type="Pfam" id="PF23947">
    <property type="entry name" value="DUF7281"/>
    <property type="match status" value="1"/>
</dbReference>
<evidence type="ECO:0000313" key="3">
    <source>
        <dbReference type="Proteomes" id="UP000245506"/>
    </source>
</evidence>
<feature type="domain" description="DUF7281" evidence="1">
    <location>
        <begin position="102"/>
        <end position="281"/>
    </location>
</feature>
<organism evidence="2 3">
    <name type="scientific">Leucothrix arctica</name>
    <dbReference type="NCBI Taxonomy" id="1481894"/>
    <lineage>
        <taxon>Bacteria</taxon>
        <taxon>Pseudomonadati</taxon>
        <taxon>Pseudomonadota</taxon>
        <taxon>Gammaproteobacteria</taxon>
        <taxon>Thiotrichales</taxon>
        <taxon>Thiotrichaceae</taxon>
        <taxon>Leucothrix</taxon>
    </lineage>
</organism>
<dbReference type="EMBL" id="QGKL01000014">
    <property type="protein sequence ID" value="PWQ98084.1"/>
    <property type="molecule type" value="Genomic_DNA"/>
</dbReference>